<sequence>MAYKRPRLRIIVIIAIIVDWVDPRKPNKKIQTDLDFGCWVSLFLRIERFSLTYLFAQPNLRNYETLK</sequence>
<gene>
    <name evidence="1" type="ordered locus">MAE_03740</name>
</gene>
<dbReference type="Proteomes" id="UP000001510">
    <property type="component" value="Chromosome"/>
</dbReference>
<organism evidence="1 2">
    <name type="scientific">Microcystis aeruginosa (strain NIES-843 / IAM M-2473)</name>
    <dbReference type="NCBI Taxonomy" id="449447"/>
    <lineage>
        <taxon>Bacteria</taxon>
        <taxon>Bacillati</taxon>
        <taxon>Cyanobacteriota</taxon>
        <taxon>Cyanophyceae</taxon>
        <taxon>Oscillatoriophycideae</taxon>
        <taxon>Chroococcales</taxon>
        <taxon>Microcystaceae</taxon>
        <taxon>Microcystis</taxon>
    </lineage>
</organism>
<protein>
    <submittedName>
        <fullName evidence="1">Uncharacterized protein</fullName>
    </submittedName>
</protein>
<evidence type="ECO:0000313" key="2">
    <source>
        <dbReference type="Proteomes" id="UP000001510"/>
    </source>
</evidence>
<dbReference type="AlphaFoldDB" id="B0JN32"/>
<accession>B0JN32</accession>
<dbReference type="PaxDb" id="449447-MAE_03740"/>
<keyword evidence="2" id="KW-1185">Reference proteome</keyword>
<proteinExistence type="predicted"/>
<reference evidence="1 2" key="1">
    <citation type="journal article" date="2007" name="DNA Res.">
        <title>Complete genomic structure of the bloom-forming toxic cyanobacterium Microcystis aeruginosa NIES-843.</title>
        <authorList>
            <person name="Kaneko T."/>
            <person name="Nakajima N."/>
            <person name="Okamoto S."/>
            <person name="Suzuki I."/>
            <person name="Tanabe Y."/>
            <person name="Tamaoki M."/>
            <person name="Nakamura Y."/>
            <person name="Kasai F."/>
            <person name="Watanabe A."/>
            <person name="Kawashima K."/>
            <person name="Kishida Y."/>
            <person name="Ono A."/>
            <person name="Shimizu Y."/>
            <person name="Takahashi C."/>
            <person name="Minami C."/>
            <person name="Fujishiro T."/>
            <person name="Kohara M."/>
            <person name="Katoh M."/>
            <person name="Nakazaki N."/>
            <person name="Nakayama S."/>
            <person name="Yamada M."/>
            <person name="Tabata S."/>
            <person name="Watanabe M.M."/>
        </authorList>
    </citation>
    <scope>NUCLEOTIDE SEQUENCE [LARGE SCALE GENOMIC DNA]</scope>
    <source>
        <strain evidence="2">NIES-843 / IAM M-247</strain>
    </source>
</reference>
<dbReference type="EMBL" id="AP009552">
    <property type="protein sequence ID" value="BAG00196.1"/>
    <property type="molecule type" value="Genomic_DNA"/>
</dbReference>
<evidence type="ECO:0000313" key="1">
    <source>
        <dbReference type="EMBL" id="BAG00196.1"/>
    </source>
</evidence>
<dbReference type="HOGENOM" id="CLU_2807631_0_0_3"/>
<dbReference type="STRING" id="449447.MAE_03740"/>
<name>B0JN32_MICAN</name>
<dbReference type="EnsemblBacteria" id="BAG00196">
    <property type="protein sequence ID" value="BAG00196"/>
    <property type="gene ID" value="MAE_03740"/>
</dbReference>
<dbReference type="KEGG" id="mar:MAE_03740"/>